<dbReference type="Proteomes" id="UP001595975">
    <property type="component" value="Unassembled WGS sequence"/>
</dbReference>
<name>A0ABW0WWM4_9ACTN</name>
<organism evidence="2 3">
    <name type="scientific">Kitasatospora misakiensis</name>
    <dbReference type="NCBI Taxonomy" id="67330"/>
    <lineage>
        <taxon>Bacteria</taxon>
        <taxon>Bacillati</taxon>
        <taxon>Actinomycetota</taxon>
        <taxon>Actinomycetes</taxon>
        <taxon>Kitasatosporales</taxon>
        <taxon>Streptomycetaceae</taxon>
        <taxon>Kitasatospora</taxon>
    </lineage>
</organism>
<sequence length="68" mass="6756">MSVRGKLRQFAVIATVAAAAAVIAPTAAVAHGGSPQPSASSGLQAGNAAVGLVGPRANWLQWFDRSNG</sequence>
<protein>
    <recommendedName>
        <fullName evidence="4">1,3-beta-glucanase</fullName>
    </recommendedName>
</protein>
<feature type="signal peptide" evidence="1">
    <location>
        <begin position="1"/>
        <end position="30"/>
    </location>
</feature>
<comment type="caution">
    <text evidence="2">The sequence shown here is derived from an EMBL/GenBank/DDBJ whole genome shotgun (WGS) entry which is preliminary data.</text>
</comment>
<keyword evidence="3" id="KW-1185">Reference proteome</keyword>
<evidence type="ECO:0000256" key="1">
    <source>
        <dbReference type="SAM" id="SignalP"/>
    </source>
</evidence>
<dbReference type="RefSeq" id="WP_380224280.1">
    <property type="nucleotide sequence ID" value="NZ_JBHSOF010000005.1"/>
</dbReference>
<evidence type="ECO:0000313" key="3">
    <source>
        <dbReference type="Proteomes" id="UP001595975"/>
    </source>
</evidence>
<evidence type="ECO:0008006" key="4">
    <source>
        <dbReference type="Google" id="ProtNLM"/>
    </source>
</evidence>
<keyword evidence="1" id="KW-0732">Signal</keyword>
<evidence type="ECO:0000313" key="2">
    <source>
        <dbReference type="EMBL" id="MFC5662667.1"/>
    </source>
</evidence>
<dbReference type="EMBL" id="JBHSOF010000005">
    <property type="protein sequence ID" value="MFC5662667.1"/>
    <property type="molecule type" value="Genomic_DNA"/>
</dbReference>
<proteinExistence type="predicted"/>
<feature type="chain" id="PRO_5046242557" description="1,3-beta-glucanase" evidence="1">
    <location>
        <begin position="31"/>
        <end position="68"/>
    </location>
</feature>
<accession>A0ABW0WWM4</accession>
<reference evidence="3" key="1">
    <citation type="journal article" date="2019" name="Int. J. Syst. Evol. Microbiol.">
        <title>The Global Catalogue of Microorganisms (GCM) 10K type strain sequencing project: providing services to taxonomists for standard genome sequencing and annotation.</title>
        <authorList>
            <consortium name="The Broad Institute Genomics Platform"/>
            <consortium name="The Broad Institute Genome Sequencing Center for Infectious Disease"/>
            <person name="Wu L."/>
            <person name="Ma J."/>
        </authorList>
    </citation>
    <scope>NUCLEOTIDE SEQUENCE [LARGE SCALE GENOMIC DNA]</scope>
    <source>
        <strain evidence="3">CGMCC 4.1437</strain>
    </source>
</reference>
<gene>
    <name evidence="2" type="ORF">ACFP3U_06675</name>
</gene>